<evidence type="ECO:0000313" key="5">
    <source>
        <dbReference type="EMBL" id="KJW13599.1"/>
    </source>
</evidence>
<evidence type="ECO:0008006" key="7">
    <source>
        <dbReference type="Google" id="ProtNLM"/>
    </source>
</evidence>
<evidence type="ECO:0000313" key="6">
    <source>
        <dbReference type="Proteomes" id="UP000033491"/>
    </source>
</evidence>
<dbReference type="STRING" id="216463.VC81_03825"/>
<dbReference type="RefSeq" id="WP_045806821.1">
    <property type="nucleotide sequence ID" value="NZ_JZCR01000006.1"/>
</dbReference>
<dbReference type="EMBL" id="JZCR01000014">
    <property type="protein sequence ID" value="KJW12854.1"/>
    <property type="molecule type" value="Genomic_DNA"/>
</dbReference>
<reference evidence="5 6" key="1">
    <citation type="submission" date="2015-03" db="EMBL/GenBank/DDBJ databases">
        <authorList>
            <person name="Zheng J."/>
            <person name="Ganezle M."/>
        </authorList>
    </citation>
    <scope>NUCLEOTIDE SEQUENCE [LARGE SCALE GENOMIC DNA]</scope>
    <source>
        <strain evidence="5 6">LP38</strain>
    </source>
</reference>
<comment type="caution">
    <text evidence="5">The sequence shown here is derived from an EMBL/GenBank/DDBJ whole genome shotgun (WGS) entry which is preliminary data.</text>
</comment>
<dbReference type="Pfam" id="PF03592">
    <property type="entry name" value="Terminase_2"/>
    <property type="match status" value="1"/>
</dbReference>
<dbReference type="Gene3D" id="1.10.10.1400">
    <property type="entry name" value="Terminase, small subunit, N-terminal DNA-binding domain, HTH motif"/>
    <property type="match status" value="1"/>
</dbReference>
<feature type="region of interest" description="Disordered" evidence="3">
    <location>
        <begin position="25"/>
        <end position="68"/>
    </location>
</feature>
<accession>A0A0F3RVG9</accession>
<dbReference type="EMBL" id="JZCR01000006">
    <property type="protein sequence ID" value="KJW13599.1"/>
    <property type="molecule type" value="Genomic_DNA"/>
</dbReference>
<keyword evidence="1" id="KW-1188">Viral release from host cell</keyword>
<organism evidence="5 6">
    <name type="scientific">Levilactobacillus spicheri</name>
    <dbReference type="NCBI Taxonomy" id="216463"/>
    <lineage>
        <taxon>Bacteria</taxon>
        <taxon>Bacillati</taxon>
        <taxon>Bacillota</taxon>
        <taxon>Bacilli</taxon>
        <taxon>Lactobacillales</taxon>
        <taxon>Lactobacillaceae</taxon>
        <taxon>Levilactobacillus</taxon>
    </lineage>
</organism>
<dbReference type="InterPro" id="IPR052404">
    <property type="entry name" value="SPP1-like_terminase"/>
</dbReference>
<dbReference type="InterPro" id="IPR005335">
    <property type="entry name" value="Terminase_ssu"/>
</dbReference>
<dbReference type="PATRIC" id="fig|216463.3.peg.2600"/>
<dbReference type="InterPro" id="IPR038713">
    <property type="entry name" value="Terminase_Gp1_N_sf"/>
</dbReference>
<dbReference type="OrthoDB" id="7358785at2"/>
<sequence>MDVDWEKIRKDYETSTATAKDLADKYGVKPTTLRSRKNREKWQRSGDAPPSETKQRNVATQHDDDASRRNAEAAIAKLNASGLNDKQKLFCVYYLQRFNATWAYQQAYKANYAVAHANSSRLMANANVQKLLGDLKEQQQGDLFLTSEDILREYAKQAFSSLGDIIKYNVQEEIATDPETGTVLDTSDHPVKFHVTDIYLKPSDDIDWSVVKSIHKGRDGLVVELYDKQKAMRELIDRLPAAKVTDSDEDSLLQAIITRAKQSNLLKGDDD</sequence>
<name>A0A0F3RVG9_9LACO</name>
<proteinExistence type="predicted"/>
<keyword evidence="2" id="KW-0231">Viral genome packaging</keyword>
<dbReference type="Proteomes" id="UP000033491">
    <property type="component" value="Unassembled WGS sequence"/>
</dbReference>
<evidence type="ECO:0000256" key="3">
    <source>
        <dbReference type="SAM" id="MobiDB-lite"/>
    </source>
</evidence>
<dbReference type="PANTHER" id="PTHR41328:SF3">
    <property type="entry name" value="PBSX PHAGE TERMINASE SMALL SUBUNIT"/>
    <property type="match status" value="1"/>
</dbReference>
<dbReference type="PANTHER" id="PTHR41328">
    <property type="entry name" value="TERMINASE SMALL SUBUNIT-RELATED"/>
    <property type="match status" value="1"/>
</dbReference>
<dbReference type="GO" id="GO:0051276">
    <property type="term" value="P:chromosome organization"/>
    <property type="evidence" value="ECO:0007669"/>
    <property type="project" value="InterPro"/>
</dbReference>
<evidence type="ECO:0000256" key="1">
    <source>
        <dbReference type="ARBA" id="ARBA00022612"/>
    </source>
</evidence>
<evidence type="ECO:0000313" key="4">
    <source>
        <dbReference type="EMBL" id="KJW12854.1"/>
    </source>
</evidence>
<gene>
    <name evidence="5" type="ORF">VC81_03825</name>
    <name evidence="4" type="ORF">VC81_06285</name>
</gene>
<dbReference type="AlphaFoldDB" id="A0A0F3RVG9"/>
<protein>
    <recommendedName>
        <fullName evidence="7">Terminase</fullName>
    </recommendedName>
</protein>
<evidence type="ECO:0000256" key="2">
    <source>
        <dbReference type="ARBA" id="ARBA00023219"/>
    </source>
</evidence>